<feature type="domain" description="Thiamine pyrophosphate enzyme TPP-binding" evidence="5">
    <location>
        <begin position="401"/>
        <end position="539"/>
    </location>
</feature>
<evidence type="ECO:0000259" key="4">
    <source>
        <dbReference type="Pfam" id="PF00205"/>
    </source>
</evidence>
<dbReference type="InterPro" id="IPR045229">
    <property type="entry name" value="TPP_enz"/>
</dbReference>
<dbReference type="InterPro" id="IPR012000">
    <property type="entry name" value="Thiamin_PyroP_enz_cen_dom"/>
</dbReference>
<evidence type="ECO:0000256" key="1">
    <source>
        <dbReference type="ARBA" id="ARBA00007812"/>
    </source>
</evidence>
<organism evidence="7 8">
    <name type="scientific">Vreelandella neptunia</name>
    <dbReference type="NCBI Taxonomy" id="115551"/>
    <lineage>
        <taxon>Bacteria</taxon>
        <taxon>Pseudomonadati</taxon>
        <taxon>Pseudomonadota</taxon>
        <taxon>Gammaproteobacteria</taxon>
        <taxon>Oceanospirillales</taxon>
        <taxon>Halomonadaceae</taxon>
        <taxon>Vreelandella</taxon>
    </lineage>
</organism>
<dbReference type="PANTHER" id="PTHR18968">
    <property type="entry name" value="THIAMINE PYROPHOSPHATE ENZYMES"/>
    <property type="match status" value="1"/>
</dbReference>
<dbReference type="InterPro" id="IPR011766">
    <property type="entry name" value="TPP_enzyme_TPP-bd"/>
</dbReference>
<dbReference type="InterPro" id="IPR029061">
    <property type="entry name" value="THDP-binding"/>
</dbReference>
<dbReference type="NCBIfam" id="NF005712">
    <property type="entry name" value="PRK07524.1"/>
    <property type="match status" value="1"/>
</dbReference>
<dbReference type="CDD" id="cd07035">
    <property type="entry name" value="TPP_PYR_POX_like"/>
    <property type="match status" value="1"/>
</dbReference>
<keyword evidence="2 3" id="KW-0786">Thiamine pyrophosphate</keyword>
<dbReference type="Gene3D" id="3.40.50.970">
    <property type="match status" value="2"/>
</dbReference>
<dbReference type="RefSeq" id="WP_246638218.1">
    <property type="nucleotide sequence ID" value="NZ_CP140255.1"/>
</dbReference>
<reference evidence="7 8" key="1">
    <citation type="submission" date="2023-11" db="EMBL/GenBank/DDBJ databases">
        <title>MicrobeMod: A computational toolkit for identifying prokaryotic methylation and restriction-modification with nanopore sequencing.</title>
        <authorList>
            <person name="Crits-Christoph A."/>
            <person name="Kang S.C."/>
            <person name="Lee H."/>
            <person name="Ostrov N."/>
        </authorList>
    </citation>
    <scope>NUCLEOTIDE SEQUENCE [LARGE SCALE GENOMIC DNA]</scope>
    <source>
        <strain evidence="7 8">ATCC BAA-805</strain>
    </source>
</reference>
<feature type="domain" description="Thiamine pyrophosphate enzyme N-terminal TPP-binding" evidence="6">
    <location>
        <begin position="17"/>
        <end position="136"/>
    </location>
</feature>
<evidence type="ECO:0000256" key="3">
    <source>
        <dbReference type="RuleBase" id="RU362132"/>
    </source>
</evidence>
<dbReference type="CDD" id="cd00568">
    <property type="entry name" value="TPP_enzymes"/>
    <property type="match status" value="1"/>
</dbReference>
<gene>
    <name evidence="7" type="ORF">SR894_17760</name>
</gene>
<evidence type="ECO:0000259" key="6">
    <source>
        <dbReference type="Pfam" id="PF02776"/>
    </source>
</evidence>
<dbReference type="EMBL" id="CP140255">
    <property type="protein sequence ID" value="WQH11979.1"/>
    <property type="molecule type" value="Genomic_DNA"/>
</dbReference>
<comment type="similarity">
    <text evidence="1 3">Belongs to the TPP enzyme family.</text>
</comment>
<dbReference type="Pfam" id="PF02776">
    <property type="entry name" value="TPP_enzyme_N"/>
    <property type="match status" value="1"/>
</dbReference>
<dbReference type="Pfam" id="PF02775">
    <property type="entry name" value="TPP_enzyme_C"/>
    <property type="match status" value="1"/>
</dbReference>
<proteinExistence type="inferred from homology"/>
<evidence type="ECO:0000256" key="2">
    <source>
        <dbReference type="ARBA" id="ARBA00023052"/>
    </source>
</evidence>
<keyword evidence="8" id="KW-1185">Reference proteome</keyword>
<sequence length="557" mass="58834">MNADATNTDATTNQATMTCAELLIRLLHETYGVRALFGIPGVHTVELYRGLEGSNVQHITPRHEQGAGFMADGYARASGQPGVCLIITGPGMTNMATAMGQALADSIPMLVISSVNRRDTLGMGQGRLHELPSQQQMINGVARFSHTLLDANTLPEVLARAFTVFNGARPGPVHIEIPIDLFNAPVNAPVSWQAPRLYRAAPDPEGLVEAARLLKAAKQPLVLLGGGCAASPEAARGLVEKLDAPTATTINAKGLLGRDHPLDLGANAALPAVRELAANADVILAVGTELGETDYDVVFDGGFHLNGTLIRIDLDPEQLVRNQRVALGLVGDAGRSLELLLGHFSEPLQRDGKVRTAAVLSALNLPNDPAFSDFVPLYATLAEHLPEAILVGDSTAPVYAGNHLVSQPAPRRYFNASTGYGTLGYGLPAALGAQLARADLPVVALVGDGGVMFTLSEIATAVEARLPVVIVLWHNAGYEEIRRYMDANGVARLGVDIQAPNFLTLAEGFGCPGVLVESPTEFSKALANREATGPLLIEIDAAAWQKNLMLPGDNNEE</sequence>
<dbReference type="SUPFAM" id="SSF52518">
    <property type="entry name" value="Thiamin diphosphate-binding fold (THDP-binding)"/>
    <property type="match status" value="2"/>
</dbReference>
<dbReference type="InterPro" id="IPR012001">
    <property type="entry name" value="Thiamin_PyroP_enz_TPP-bd_dom"/>
</dbReference>
<feature type="domain" description="Thiamine pyrophosphate enzyme central" evidence="4">
    <location>
        <begin position="209"/>
        <end position="339"/>
    </location>
</feature>
<dbReference type="PANTHER" id="PTHR18968:SF13">
    <property type="entry name" value="ACETOLACTATE SYNTHASE CATALYTIC SUBUNIT, MITOCHONDRIAL"/>
    <property type="match status" value="1"/>
</dbReference>
<dbReference type="Proteomes" id="UP001324794">
    <property type="component" value="Chromosome"/>
</dbReference>
<evidence type="ECO:0000313" key="7">
    <source>
        <dbReference type="EMBL" id="WQH11979.1"/>
    </source>
</evidence>
<accession>A0ABZ0YJZ0</accession>
<evidence type="ECO:0000259" key="5">
    <source>
        <dbReference type="Pfam" id="PF02775"/>
    </source>
</evidence>
<evidence type="ECO:0000313" key="8">
    <source>
        <dbReference type="Proteomes" id="UP001324794"/>
    </source>
</evidence>
<name>A0ABZ0YJZ0_9GAMM</name>
<dbReference type="Pfam" id="PF00205">
    <property type="entry name" value="TPP_enzyme_M"/>
    <property type="match status" value="1"/>
</dbReference>
<protein>
    <submittedName>
        <fullName evidence="7">5-guanidino-2-oxopentanoate decarboxylase</fullName>
    </submittedName>
</protein>
<dbReference type="InterPro" id="IPR029035">
    <property type="entry name" value="DHS-like_NAD/FAD-binding_dom"/>
</dbReference>
<dbReference type="SUPFAM" id="SSF52467">
    <property type="entry name" value="DHS-like NAD/FAD-binding domain"/>
    <property type="match status" value="1"/>
</dbReference>
<dbReference type="Gene3D" id="3.40.50.1220">
    <property type="entry name" value="TPP-binding domain"/>
    <property type="match status" value="1"/>
</dbReference>